<feature type="domain" description="DNA/pantothenate metabolism flavoprotein C-terminal" evidence="6">
    <location>
        <begin position="186"/>
        <end position="393"/>
    </location>
</feature>
<keyword evidence="8" id="KW-1185">Reference proteome</keyword>
<comment type="pathway">
    <text evidence="3 4">Cofactor biosynthesis; coenzyme A biosynthesis; CoA from (R)-pantothenate: step 3/5.</text>
</comment>
<dbReference type="HOGENOM" id="CLU_033319_0_1_4"/>
<evidence type="ECO:0000313" key="7">
    <source>
        <dbReference type="EMBL" id="AGF49664.1"/>
    </source>
</evidence>
<dbReference type="EMBL" id="CP003807">
    <property type="protein sequence ID" value="AGF49664.1"/>
    <property type="molecule type" value="Genomic_DNA"/>
</dbReference>
<dbReference type="InterPro" id="IPR035929">
    <property type="entry name" value="CoaB-like_sf"/>
</dbReference>
<dbReference type="Proteomes" id="UP000011563">
    <property type="component" value="Chromosome"/>
</dbReference>
<dbReference type="Pfam" id="PF04127">
    <property type="entry name" value="DFP"/>
    <property type="match status" value="1"/>
</dbReference>
<proteinExistence type="inferred from homology"/>
<feature type="binding site" evidence="3">
    <location>
        <position position="340"/>
    </location>
    <ligand>
        <name>CTP</name>
        <dbReference type="ChEBI" id="CHEBI:37563"/>
    </ligand>
</feature>
<reference evidence="7 8" key="1">
    <citation type="journal article" date="2013" name="Genome Biol. Evol.">
        <title>Genome evolution and phylogenomic analysis of candidatus kinetoplastibacterium, the betaproteobacterial endosymbionts of strigomonas and angomonas.</title>
        <authorList>
            <person name="Alves J.M."/>
            <person name="Serrano M.G."/>
            <person name="Maia da Silva F."/>
            <person name="Voegtly L.J."/>
            <person name="Matveyev A.V."/>
            <person name="Teixeira M.M."/>
            <person name="Camargo E.P."/>
            <person name="Buck G.A."/>
        </authorList>
    </citation>
    <scope>NUCLEOTIDE SEQUENCE [LARGE SCALE GENOMIC DNA]</scope>
    <source>
        <strain evidence="7 8">TCC012E</strain>
    </source>
</reference>
<keyword evidence="3" id="KW-0479">Metal-binding</keyword>
<keyword evidence="3 4" id="KW-0288">FMN</keyword>
<dbReference type="GO" id="GO:0015937">
    <property type="term" value="P:coenzyme A biosynthetic process"/>
    <property type="evidence" value="ECO:0007669"/>
    <property type="project" value="UniProtKB-UniRule"/>
</dbReference>
<comment type="cofactor">
    <cofactor evidence="3">
        <name>FMN</name>
        <dbReference type="ChEBI" id="CHEBI:58210"/>
    </cofactor>
    <text evidence="3">Binds 1 FMN per subunit.</text>
</comment>
<dbReference type="InterPro" id="IPR003382">
    <property type="entry name" value="Flavoprotein"/>
</dbReference>
<sequence length="399" mass="43899">MLDLDKKHVVLGITGSIACYKAAELTRALIDNGAIVDIVMTKSAQKFITTVTMQALSGRPVFTEENEDRFYNGMTHINIGRCNDLILIAPATANFIAKIANGMADDLLSSICLARKCPLFIAPAMNREMWNNVSTQRNINQLIKDNVSIIGPDSGKQACGDIGIGRLSATDNIIEEIISSSKDKILEGKKILITAGPTIEPIDPVRFISNRSSGKMGYAIARAAKESGGIVTMVTGPTSLNIPSNIEFFKVTTAEEMYKAVMSNVNKTDIFISVAAVCDWKIKNFSNSKIKKNNDSKTLPDISFTLNKDILTEVAKINNAPWCVGFAAETENLDENARMKLLNKKVQLIVGNMAIESFELDMTTLVLFDLNGSYKIPKMSKIEAARRLMLEIRNRMEIF</sequence>
<comment type="cofactor">
    <cofactor evidence="3">
        <name>Mg(2+)</name>
        <dbReference type="ChEBI" id="CHEBI:18420"/>
    </cofactor>
</comment>
<dbReference type="HAMAP" id="MF_02225">
    <property type="entry name" value="CoaBC"/>
    <property type="match status" value="1"/>
</dbReference>
<comment type="catalytic activity">
    <reaction evidence="3 4">
        <text>N-[(R)-4-phosphopantothenoyl]-L-cysteine + H(+) = (R)-4'-phosphopantetheine + CO2</text>
        <dbReference type="Rhea" id="RHEA:16793"/>
        <dbReference type="ChEBI" id="CHEBI:15378"/>
        <dbReference type="ChEBI" id="CHEBI:16526"/>
        <dbReference type="ChEBI" id="CHEBI:59458"/>
        <dbReference type="ChEBI" id="CHEBI:61723"/>
        <dbReference type="EC" id="4.1.1.36"/>
    </reaction>
</comment>
<dbReference type="NCBIfam" id="TIGR00521">
    <property type="entry name" value="coaBC_dfp"/>
    <property type="match status" value="1"/>
</dbReference>
<dbReference type="PANTHER" id="PTHR14359">
    <property type="entry name" value="HOMO-OLIGOMERIC FLAVIN CONTAINING CYS DECARBOXYLASE FAMILY"/>
    <property type="match status" value="1"/>
</dbReference>
<comment type="similarity">
    <text evidence="3 4">In the C-terminal section; belongs to the PPC synthetase family.</text>
</comment>
<feature type="binding site" evidence="3">
    <location>
        <position position="279"/>
    </location>
    <ligand>
        <name>CTP</name>
        <dbReference type="ChEBI" id="CHEBI:37563"/>
    </ligand>
</feature>
<dbReference type="SUPFAM" id="SSF102645">
    <property type="entry name" value="CoaB-like"/>
    <property type="match status" value="1"/>
</dbReference>
<dbReference type="Pfam" id="PF02441">
    <property type="entry name" value="Flavoprotein"/>
    <property type="match status" value="1"/>
</dbReference>
<dbReference type="GO" id="GO:0004632">
    <property type="term" value="F:phosphopantothenate--cysteine ligase activity"/>
    <property type="evidence" value="ECO:0007669"/>
    <property type="project" value="UniProtKB-UniRule"/>
</dbReference>
<dbReference type="PANTHER" id="PTHR14359:SF6">
    <property type="entry name" value="PHOSPHOPANTOTHENOYLCYSTEINE DECARBOXYLASE"/>
    <property type="match status" value="1"/>
</dbReference>
<comment type="catalytic activity">
    <reaction evidence="3 4">
        <text>(R)-4'-phosphopantothenate + L-cysteine + CTP = N-[(R)-4-phosphopantothenoyl]-L-cysteine + CMP + diphosphate + H(+)</text>
        <dbReference type="Rhea" id="RHEA:19397"/>
        <dbReference type="ChEBI" id="CHEBI:10986"/>
        <dbReference type="ChEBI" id="CHEBI:15378"/>
        <dbReference type="ChEBI" id="CHEBI:33019"/>
        <dbReference type="ChEBI" id="CHEBI:35235"/>
        <dbReference type="ChEBI" id="CHEBI:37563"/>
        <dbReference type="ChEBI" id="CHEBI:59458"/>
        <dbReference type="ChEBI" id="CHEBI:60377"/>
        <dbReference type="EC" id="6.3.2.5"/>
    </reaction>
</comment>
<feature type="binding site" evidence="3">
    <location>
        <position position="289"/>
    </location>
    <ligand>
        <name>CTP</name>
        <dbReference type="ChEBI" id="CHEBI:37563"/>
    </ligand>
</feature>
<dbReference type="Gene3D" id="3.40.50.1950">
    <property type="entry name" value="Flavin prenyltransferase-like"/>
    <property type="match status" value="1"/>
</dbReference>
<name>M1M3C5_9PROT</name>
<evidence type="ECO:0000256" key="4">
    <source>
        <dbReference type="RuleBase" id="RU364078"/>
    </source>
</evidence>
<evidence type="ECO:0000256" key="2">
    <source>
        <dbReference type="ARBA" id="ARBA00023239"/>
    </source>
</evidence>
<dbReference type="GO" id="GO:0004633">
    <property type="term" value="F:phosphopantothenoylcysteine decarboxylase activity"/>
    <property type="evidence" value="ECO:0007669"/>
    <property type="project" value="UniProtKB-UniRule"/>
</dbReference>
<dbReference type="EC" id="4.1.1.36" evidence="3"/>
<evidence type="ECO:0000256" key="1">
    <source>
        <dbReference type="ARBA" id="ARBA00022793"/>
    </source>
</evidence>
<dbReference type="RefSeq" id="WP_015237915.1">
    <property type="nucleotide sequence ID" value="NC_020285.1"/>
</dbReference>
<protein>
    <recommendedName>
        <fullName evidence="3">Coenzyme A biosynthesis bifunctional protein CoaBC</fullName>
    </recommendedName>
    <alternativeName>
        <fullName evidence="3">DNA/pantothenate metabolism flavoprotein</fullName>
    </alternativeName>
    <alternativeName>
        <fullName evidence="3">Phosphopantothenoylcysteine synthetase/decarboxylase</fullName>
        <shortName evidence="3">PPCS-PPCDC</shortName>
    </alternativeName>
    <domain>
        <recommendedName>
            <fullName evidence="3">Phosphopantothenoylcysteine decarboxylase</fullName>
            <shortName evidence="3">PPC decarboxylase</shortName>
            <shortName evidence="3">PPC-DC</shortName>
            <ecNumber evidence="3">4.1.1.36</ecNumber>
        </recommendedName>
        <alternativeName>
            <fullName evidence="3">CoaC</fullName>
        </alternativeName>
    </domain>
    <domain>
        <recommendedName>
            <fullName evidence="3">Phosphopantothenate--cysteine ligase</fullName>
            <ecNumber evidence="3">6.3.2.5</ecNumber>
        </recommendedName>
        <alternativeName>
            <fullName evidence="3">CoaB</fullName>
        </alternativeName>
        <alternativeName>
            <fullName evidence="3">Phosphopantothenoylcysteine synthetase</fullName>
            <shortName evidence="3">PPC synthetase</shortName>
            <shortName evidence="3">PPC-S</shortName>
        </alternativeName>
    </domain>
</protein>
<dbReference type="SUPFAM" id="SSF52507">
    <property type="entry name" value="Homo-oligomeric flavin-containing Cys decarboxylases, HFCD"/>
    <property type="match status" value="1"/>
</dbReference>
<comment type="function">
    <text evidence="4">Catalyzes two steps in the biosynthesis of coenzyme A. In the first step cysteine is conjugated to 4'-phosphopantothenate to form 4-phosphopantothenoylcysteine, in the latter compound is decarboxylated to form 4'-phosphopantotheine.</text>
</comment>
<comment type="pathway">
    <text evidence="3 4">Cofactor biosynthesis; coenzyme A biosynthesis; CoA from (R)-pantothenate: step 2/5.</text>
</comment>
<comment type="similarity">
    <text evidence="3 4">In the N-terminal section; belongs to the HFCD (homo-oligomeric flavin containing Cys decarboxylase) superfamily.</text>
</comment>
<keyword evidence="3 4" id="KW-0285">Flavoprotein</keyword>
<feature type="active site" description="Proton donor" evidence="3">
    <location>
        <position position="159"/>
    </location>
</feature>
<dbReference type="GO" id="GO:0071513">
    <property type="term" value="C:phosphopantothenoylcysteine decarboxylase complex"/>
    <property type="evidence" value="ECO:0007669"/>
    <property type="project" value="TreeGrafter"/>
</dbReference>
<evidence type="ECO:0000259" key="6">
    <source>
        <dbReference type="Pfam" id="PF04127"/>
    </source>
</evidence>
<dbReference type="GO" id="GO:0015941">
    <property type="term" value="P:pantothenate catabolic process"/>
    <property type="evidence" value="ECO:0007669"/>
    <property type="project" value="InterPro"/>
</dbReference>
<dbReference type="KEGG" id="kbt:BCUE_0463"/>
<dbReference type="InterPro" id="IPR007085">
    <property type="entry name" value="DNA/pantothenate-metab_flavo_C"/>
</dbReference>
<dbReference type="PATRIC" id="fig|1208922.3.peg.216"/>
<feature type="binding site" evidence="3">
    <location>
        <position position="344"/>
    </location>
    <ligand>
        <name>CTP</name>
        <dbReference type="ChEBI" id="CHEBI:37563"/>
    </ligand>
</feature>
<keyword evidence="3 4" id="KW-0436">Ligase</keyword>
<dbReference type="GO" id="GO:0046872">
    <property type="term" value="F:metal ion binding"/>
    <property type="evidence" value="ECO:0007669"/>
    <property type="project" value="UniProtKB-KW"/>
</dbReference>
<evidence type="ECO:0000259" key="5">
    <source>
        <dbReference type="Pfam" id="PF02441"/>
    </source>
</evidence>
<keyword evidence="3" id="KW-0460">Magnesium</keyword>
<dbReference type="UniPathway" id="UPA00241">
    <property type="reaction ID" value="UER00353"/>
</dbReference>
<dbReference type="AlphaFoldDB" id="M1M3C5"/>
<dbReference type="InterPro" id="IPR036551">
    <property type="entry name" value="Flavin_trans-like"/>
</dbReference>
<feature type="binding site" evidence="3">
    <location>
        <position position="326"/>
    </location>
    <ligand>
        <name>CTP</name>
        <dbReference type="ChEBI" id="CHEBI:37563"/>
    </ligand>
</feature>
<dbReference type="PROSITE" id="PS51257">
    <property type="entry name" value="PROKAR_LIPOPROTEIN"/>
    <property type="match status" value="1"/>
</dbReference>
<dbReference type="InterPro" id="IPR005252">
    <property type="entry name" value="CoaBC"/>
</dbReference>
<keyword evidence="3" id="KW-0511">Multifunctional enzyme</keyword>
<gene>
    <name evidence="3" type="primary">coaBC</name>
    <name evidence="7" type="ORF">BCUE_0463</name>
</gene>
<keyword evidence="2 3" id="KW-0456">Lyase</keyword>
<accession>M1M3C5</accession>
<dbReference type="Gene3D" id="3.40.50.10300">
    <property type="entry name" value="CoaB-like"/>
    <property type="match status" value="1"/>
</dbReference>
<keyword evidence="1 3" id="KW-0210">Decarboxylase</keyword>
<feature type="region of interest" description="Phosphopantothenate--cysteine ligase" evidence="3">
    <location>
        <begin position="191"/>
        <end position="399"/>
    </location>
</feature>
<comment type="function">
    <text evidence="3">Catalyzes two sequential steps in the biosynthesis of coenzyme A. In the first step cysteine is conjugated to 4'-phosphopantothenate to form 4-phosphopantothenoylcysteine. In the second step the latter compound is decarboxylated to form 4'-phosphopantotheine.</text>
</comment>
<organism evidence="7 8">
    <name type="scientific">Candidatus Kinetoplastidibacterium blastocrithidiae TCC012E</name>
    <dbReference type="NCBI Taxonomy" id="1208922"/>
    <lineage>
        <taxon>Bacteria</taxon>
        <taxon>Pseudomonadati</taxon>
        <taxon>Pseudomonadota</taxon>
        <taxon>Betaproteobacteria</taxon>
        <taxon>Candidatus Kinetoplastidibacterium</taxon>
    </lineage>
</organism>
<dbReference type="EC" id="6.3.2.5" evidence="3"/>
<evidence type="ECO:0000313" key="8">
    <source>
        <dbReference type="Proteomes" id="UP000011563"/>
    </source>
</evidence>
<feature type="domain" description="Flavoprotein" evidence="5">
    <location>
        <begin position="7"/>
        <end position="177"/>
    </location>
</feature>
<evidence type="ECO:0000256" key="3">
    <source>
        <dbReference type="HAMAP-Rule" id="MF_02225"/>
    </source>
</evidence>
<feature type="region of interest" description="Phosphopantothenoylcysteine decarboxylase" evidence="3">
    <location>
        <begin position="1"/>
        <end position="190"/>
    </location>
</feature>
<dbReference type="GO" id="GO:0010181">
    <property type="term" value="F:FMN binding"/>
    <property type="evidence" value="ECO:0007669"/>
    <property type="project" value="UniProtKB-UniRule"/>
</dbReference>
<comment type="caution">
    <text evidence="3">Lacks conserved residue(s) required for the propagation of feature annotation.</text>
</comment>